<dbReference type="PANTHER" id="PTHR35530">
    <property type="entry name" value="TAUTOMERASE-RELATED"/>
    <property type="match status" value="1"/>
</dbReference>
<feature type="domain" description="4-oxalocrotonate tautomerase-like" evidence="3">
    <location>
        <begin position="2"/>
        <end position="58"/>
    </location>
</feature>
<name>A0A3B1CXN3_9ZZZZ</name>
<accession>A0A3B1CXN3</accession>
<sequence>MPYINLQVVGTLTREQKEKIAKEFSETLERVANKPKDHTYLVIDEVPGANWAKGDKLIG</sequence>
<proteinExistence type="inferred from homology"/>
<evidence type="ECO:0000313" key="4">
    <source>
        <dbReference type="EMBL" id="VAX35416.1"/>
    </source>
</evidence>
<keyword evidence="2" id="KW-0413">Isomerase</keyword>
<dbReference type="InterPro" id="IPR004370">
    <property type="entry name" value="4-OT-like_dom"/>
</dbReference>
<evidence type="ECO:0000256" key="2">
    <source>
        <dbReference type="ARBA" id="ARBA00023235"/>
    </source>
</evidence>
<dbReference type="AlphaFoldDB" id="A0A3B1CXN3"/>
<dbReference type="SUPFAM" id="SSF55331">
    <property type="entry name" value="Tautomerase/MIF"/>
    <property type="match status" value="1"/>
</dbReference>
<evidence type="ECO:0000259" key="3">
    <source>
        <dbReference type="Pfam" id="PF01361"/>
    </source>
</evidence>
<dbReference type="InterPro" id="IPR014347">
    <property type="entry name" value="Tautomerase/MIF_sf"/>
</dbReference>
<dbReference type="PANTHER" id="PTHR35530:SF1">
    <property type="entry name" value="2-HYDROXYMUCONATE TAUTOMERASE"/>
    <property type="match status" value="1"/>
</dbReference>
<comment type="similarity">
    <text evidence="1">Belongs to the 4-oxalocrotonate tautomerase family.</text>
</comment>
<reference evidence="4" key="1">
    <citation type="submission" date="2018-06" db="EMBL/GenBank/DDBJ databases">
        <authorList>
            <person name="Zhirakovskaya E."/>
        </authorList>
    </citation>
    <scope>NUCLEOTIDE SEQUENCE</scope>
</reference>
<organism evidence="4">
    <name type="scientific">hydrothermal vent metagenome</name>
    <dbReference type="NCBI Taxonomy" id="652676"/>
    <lineage>
        <taxon>unclassified sequences</taxon>
        <taxon>metagenomes</taxon>
        <taxon>ecological metagenomes</taxon>
    </lineage>
</organism>
<dbReference type="EMBL" id="UOGJ01000050">
    <property type="protein sequence ID" value="VAX35416.1"/>
    <property type="molecule type" value="Genomic_DNA"/>
</dbReference>
<dbReference type="Gene3D" id="3.30.429.10">
    <property type="entry name" value="Macrophage Migration Inhibitory Factor"/>
    <property type="match status" value="1"/>
</dbReference>
<evidence type="ECO:0000256" key="1">
    <source>
        <dbReference type="ARBA" id="ARBA00006723"/>
    </source>
</evidence>
<dbReference type="Pfam" id="PF01361">
    <property type="entry name" value="Tautomerase"/>
    <property type="match status" value="1"/>
</dbReference>
<gene>
    <name evidence="4" type="ORF">MNBD_UNCLBAC01-840</name>
</gene>
<protein>
    <recommendedName>
        <fullName evidence="3">4-oxalocrotonate tautomerase-like domain-containing protein</fullName>
    </recommendedName>
</protein>
<dbReference type="GO" id="GO:0016853">
    <property type="term" value="F:isomerase activity"/>
    <property type="evidence" value="ECO:0007669"/>
    <property type="project" value="UniProtKB-KW"/>
</dbReference>